<evidence type="ECO:0000313" key="3">
    <source>
        <dbReference type="Proteomes" id="UP000823862"/>
    </source>
</evidence>
<dbReference type="EMBL" id="DWZI01000022">
    <property type="protein sequence ID" value="HJA85339.1"/>
    <property type="molecule type" value="Genomic_DNA"/>
</dbReference>
<keyword evidence="1" id="KW-0472">Membrane</keyword>
<keyword evidence="1" id="KW-1133">Transmembrane helix</keyword>
<reference evidence="2" key="2">
    <citation type="submission" date="2021-04" db="EMBL/GenBank/DDBJ databases">
        <authorList>
            <person name="Gilroy R."/>
        </authorList>
    </citation>
    <scope>NUCLEOTIDE SEQUENCE</scope>
    <source>
        <strain evidence="2">ChiHjej12B11-9795</strain>
    </source>
</reference>
<dbReference type="AlphaFoldDB" id="A0A9D2KVM4"/>
<feature type="transmembrane region" description="Helical" evidence="1">
    <location>
        <begin position="18"/>
        <end position="38"/>
    </location>
</feature>
<proteinExistence type="predicted"/>
<evidence type="ECO:0000313" key="2">
    <source>
        <dbReference type="EMBL" id="HJA85339.1"/>
    </source>
</evidence>
<protein>
    <submittedName>
        <fullName evidence="2">ECF transporter S component</fullName>
    </submittedName>
</protein>
<organism evidence="2 3">
    <name type="scientific">Candidatus Bacteroides avicola</name>
    <dbReference type="NCBI Taxonomy" id="2838468"/>
    <lineage>
        <taxon>Bacteria</taxon>
        <taxon>Pseudomonadati</taxon>
        <taxon>Bacteroidota</taxon>
        <taxon>Bacteroidia</taxon>
        <taxon>Bacteroidales</taxon>
        <taxon>Bacteroidaceae</taxon>
        <taxon>Bacteroides</taxon>
    </lineage>
</organism>
<reference evidence="2" key="1">
    <citation type="journal article" date="2021" name="PeerJ">
        <title>Extensive microbial diversity within the chicken gut microbiome revealed by metagenomics and culture.</title>
        <authorList>
            <person name="Gilroy R."/>
            <person name="Ravi A."/>
            <person name="Getino M."/>
            <person name="Pursley I."/>
            <person name="Horton D.L."/>
            <person name="Alikhan N.F."/>
            <person name="Baker D."/>
            <person name="Gharbi K."/>
            <person name="Hall N."/>
            <person name="Watson M."/>
            <person name="Adriaenssens E.M."/>
            <person name="Foster-Nyarko E."/>
            <person name="Jarju S."/>
            <person name="Secka A."/>
            <person name="Antonio M."/>
            <person name="Oren A."/>
            <person name="Chaudhuri R.R."/>
            <person name="La Ragione R."/>
            <person name="Hildebrand F."/>
            <person name="Pallen M.J."/>
        </authorList>
    </citation>
    <scope>NUCLEOTIDE SEQUENCE</scope>
    <source>
        <strain evidence="2">ChiHjej12B11-9795</strain>
    </source>
</reference>
<comment type="caution">
    <text evidence="2">The sequence shown here is derived from an EMBL/GenBank/DDBJ whole genome shotgun (WGS) entry which is preliminary data.</text>
</comment>
<keyword evidence="1" id="KW-0812">Transmembrane</keyword>
<feature type="transmembrane region" description="Helical" evidence="1">
    <location>
        <begin position="59"/>
        <end position="79"/>
    </location>
</feature>
<dbReference type="Proteomes" id="UP000823862">
    <property type="component" value="Unassembled WGS sequence"/>
</dbReference>
<accession>A0A9D2KVM4</accession>
<feature type="transmembrane region" description="Helical" evidence="1">
    <location>
        <begin position="145"/>
        <end position="167"/>
    </location>
</feature>
<gene>
    <name evidence="2" type="ORF">H9950_03950</name>
</gene>
<sequence>MQTTVRLYELSYAEARTWLAAALFVIGNIALPQLFHLVPQGGTTWLPIYFFTLVGAYKYGWKVGLLTAVASPVVNSLAFGMPATASLPGILLKSVLLAIAAGYAAHRLQKVSLAIMLTVVLFYQLTGTLGEWIMKGNFYDAIQDFRIGIPGMLLQIFGGYLFVKYLIRK</sequence>
<name>A0A9D2KVM4_9BACE</name>
<feature type="transmembrane region" description="Helical" evidence="1">
    <location>
        <begin position="111"/>
        <end position="133"/>
    </location>
</feature>
<feature type="transmembrane region" description="Helical" evidence="1">
    <location>
        <begin position="85"/>
        <end position="104"/>
    </location>
</feature>
<evidence type="ECO:0000256" key="1">
    <source>
        <dbReference type="SAM" id="Phobius"/>
    </source>
</evidence>